<dbReference type="CDD" id="cd06465">
    <property type="entry name" value="p23_hB-ind1_like"/>
    <property type="match status" value="1"/>
</dbReference>
<dbReference type="PANTHER" id="PTHR22932:SF1">
    <property type="entry name" value="CO-CHAPERONE PROTEIN DAF-41"/>
    <property type="match status" value="1"/>
</dbReference>
<dbReference type="GO" id="GO:0005634">
    <property type="term" value="C:nucleus"/>
    <property type="evidence" value="ECO:0007669"/>
    <property type="project" value="TreeGrafter"/>
</dbReference>
<dbReference type="Pfam" id="PF04969">
    <property type="entry name" value="CS"/>
    <property type="match status" value="1"/>
</dbReference>
<feature type="compositionally biased region" description="Basic and acidic residues" evidence="2">
    <location>
        <begin position="201"/>
        <end position="212"/>
    </location>
</feature>
<dbReference type="GO" id="GO:0051087">
    <property type="term" value="F:protein-folding chaperone binding"/>
    <property type="evidence" value="ECO:0007669"/>
    <property type="project" value="TreeGrafter"/>
</dbReference>
<evidence type="ECO:0000259" key="3">
    <source>
        <dbReference type="PROSITE" id="PS51203"/>
    </source>
</evidence>
<dbReference type="GO" id="GO:0051879">
    <property type="term" value="F:Hsp90 protein binding"/>
    <property type="evidence" value="ECO:0007669"/>
    <property type="project" value="InterPro"/>
</dbReference>
<organism evidence="4 7">
    <name type="scientific">Trichoderma gamsii</name>
    <dbReference type="NCBI Taxonomy" id="398673"/>
    <lineage>
        <taxon>Eukaryota</taxon>
        <taxon>Fungi</taxon>
        <taxon>Dikarya</taxon>
        <taxon>Ascomycota</taxon>
        <taxon>Pezizomycotina</taxon>
        <taxon>Sordariomycetes</taxon>
        <taxon>Hypocreomycetidae</taxon>
        <taxon>Hypocreales</taxon>
        <taxon>Hypocreaceae</taxon>
        <taxon>Trichoderma</taxon>
    </lineage>
</organism>
<dbReference type="GO" id="GO:0005829">
    <property type="term" value="C:cytosol"/>
    <property type="evidence" value="ECO:0007669"/>
    <property type="project" value="TreeGrafter"/>
</dbReference>
<reference evidence="4 7" key="2">
    <citation type="submission" date="2017-02" db="EMBL/GenBank/DDBJ databases">
        <title>Genomes of Trichoderma spp. with biocontrol activity.</title>
        <authorList>
            <person name="Gardiner D."/>
            <person name="Kazan K."/>
            <person name="Vos C."/>
            <person name="Harvey P."/>
        </authorList>
    </citation>
    <scope>NUCLEOTIDE SEQUENCE [LARGE SCALE GENOMIC DNA]</scope>
    <source>
        <strain evidence="4 7">A5MH</strain>
    </source>
</reference>
<protein>
    <recommendedName>
        <fullName evidence="3">CS domain-containing protein</fullName>
    </recommendedName>
</protein>
<feature type="domain" description="CS" evidence="3">
    <location>
        <begin position="4"/>
        <end position="103"/>
    </location>
</feature>
<accession>A0A0W7VUV5</accession>
<name>A0A0W7VUV5_9HYPO</name>
<comment type="caution">
    <text evidence="4">The sequence shown here is derived from an EMBL/GenBank/DDBJ whole genome shotgun (WGS) entry which is preliminary data.</text>
</comment>
<evidence type="ECO:0000313" key="7">
    <source>
        <dbReference type="Proteomes" id="UP000236546"/>
    </source>
</evidence>
<evidence type="ECO:0000256" key="1">
    <source>
        <dbReference type="ARBA" id="ARBA00025733"/>
    </source>
</evidence>
<sequence>MAQTLTPEVLWAQRSSVADPTKNFVYLTISVPDVAKEDLKLDVQPTKVTFTGKSATLKNTYHVELELFAEIDPAESKINHTAKNVEMKLQKKELKEEYWPRLLKENKKLHFLKTDFDKWVDEDEQNEAADDDMSKFGDMGGMPGMGGDFGGIDFSKLGGGAGGMPDMSAMGLEGMPDLSSSGVPDSDSDDEDEDIPDLEGEEKKEGEAAPKA</sequence>
<dbReference type="OrthoDB" id="1564555at2759"/>
<reference evidence="5 6" key="1">
    <citation type="journal article" date="2016" name="Genome Announc.">
        <title>Draft Whole-Genome Sequence of Trichoderma gamsii T6085, a Promising Biocontrol Agent of Fusarium Head Blight on Wheat.</title>
        <authorList>
            <person name="Baroncelli R."/>
            <person name="Zapparata A."/>
            <person name="Piaggeschi G."/>
            <person name="Sarrocco S."/>
            <person name="Vannacci G."/>
        </authorList>
    </citation>
    <scope>NUCLEOTIDE SEQUENCE [LARGE SCALE GENOMIC DNA]</scope>
    <source>
        <strain evidence="5 6">T6085</strain>
    </source>
</reference>
<comment type="similarity">
    <text evidence="1">Belongs to the p23/wos2 family.</text>
</comment>
<dbReference type="RefSeq" id="XP_018663229.1">
    <property type="nucleotide sequence ID" value="XM_018803532.1"/>
</dbReference>
<feature type="compositionally biased region" description="Acidic residues" evidence="2">
    <location>
        <begin position="186"/>
        <end position="200"/>
    </location>
</feature>
<dbReference type="STRING" id="398673.A0A0W7VUV5"/>
<dbReference type="EMBL" id="JPDN02000015">
    <property type="protein sequence ID" value="PON26069.1"/>
    <property type="molecule type" value="Genomic_DNA"/>
</dbReference>
<evidence type="ECO:0000313" key="4">
    <source>
        <dbReference type="EMBL" id="PNP40424.1"/>
    </source>
</evidence>
<dbReference type="InterPro" id="IPR008978">
    <property type="entry name" value="HSP20-like_chaperone"/>
</dbReference>
<dbReference type="InterPro" id="IPR045250">
    <property type="entry name" value="p23-like"/>
</dbReference>
<dbReference type="PANTHER" id="PTHR22932">
    <property type="entry name" value="TELOMERASE-BINDING PROTEIN P23 HSP90 CO-CHAPERONE"/>
    <property type="match status" value="1"/>
</dbReference>
<evidence type="ECO:0000256" key="2">
    <source>
        <dbReference type="SAM" id="MobiDB-lite"/>
    </source>
</evidence>
<evidence type="ECO:0000313" key="5">
    <source>
        <dbReference type="EMBL" id="PON26069.1"/>
    </source>
</evidence>
<evidence type="ECO:0000313" key="6">
    <source>
        <dbReference type="Proteomes" id="UP000054821"/>
    </source>
</evidence>
<dbReference type="Proteomes" id="UP000236546">
    <property type="component" value="Unassembled WGS sequence"/>
</dbReference>
<dbReference type="GO" id="GO:0051131">
    <property type="term" value="P:chaperone-mediated protein complex assembly"/>
    <property type="evidence" value="ECO:0007669"/>
    <property type="project" value="TreeGrafter"/>
</dbReference>
<dbReference type="FunFam" id="2.60.40.790:FF:000013">
    <property type="entry name" value="Very-long-chain (3R)-3-hydroxyacyl-CoA dehydratase"/>
    <property type="match status" value="1"/>
</dbReference>
<dbReference type="Gene3D" id="2.60.40.790">
    <property type="match status" value="1"/>
</dbReference>
<dbReference type="EMBL" id="MTYH01000069">
    <property type="protein sequence ID" value="PNP40424.1"/>
    <property type="molecule type" value="Genomic_DNA"/>
</dbReference>
<keyword evidence="6" id="KW-1185">Reference proteome</keyword>
<dbReference type="InterPro" id="IPR007052">
    <property type="entry name" value="CS_dom"/>
</dbReference>
<dbReference type="Proteomes" id="UP000054821">
    <property type="component" value="Unassembled WGS sequence"/>
</dbReference>
<reference evidence="5" key="3">
    <citation type="submission" date="2017-08" db="EMBL/GenBank/DDBJ databases">
        <title>Trichoderma gamsii strain T6085, whole genome shotgun sequencing project.</title>
        <authorList>
            <person name="Baroncelli R."/>
        </authorList>
    </citation>
    <scope>NUCLEOTIDE SEQUENCE</scope>
    <source>
        <strain evidence="5">T6085</strain>
    </source>
</reference>
<dbReference type="AlphaFoldDB" id="A0A0W7VUV5"/>
<gene>
    <name evidence="5" type="ORF">TGAM01_v205013</name>
    <name evidence="4" type="ORF">TGAMA5MH_07751</name>
</gene>
<dbReference type="GO" id="GO:0006457">
    <property type="term" value="P:protein folding"/>
    <property type="evidence" value="ECO:0007669"/>
    <property type="project" value="TreeGrafter"/>
</dbReference>
<dbReference type="PROSITE" id="PS51203">
    <property type="entry name" value="CS"/>
    <property type="match status" value="1"/>
</dbReference>
<dbReference type="GeneID" id="29983615"/>
<proteinExistence type="inferred from homology"/>
<feature type="region of interest" description="Disordered" evidence="2">
    <location>
        <begin position="158"/>
        <end position="212"/>
    </location>
</feature>
<dbReference type="SUPFAM" id="SSF49764">
    <property type="entry name" value="HSP20-like chaperones"/>
    <property type="match status" value="1"/>
</dbReference>